<feature type="non-terminal residue" evidence="1">
    <location>
        <position position="1"/>
    </location>
</feature>
<gene>
    <name evidence="1" type="ORF">KXQ929_LOCUS44966</name>
</gene>
<reference evidence="1" key="1">
    <citation type="submission" date="2021-02" db="EMBL/GenBank/DDBJ databases">
        <authorList>
            <person name="Nowell W R."/>
        </authorList>
    </citation>
    <scope>NUCLEOTIDE SEQUENCE</scope>
</reference>
<feature type="non-terminal residue" evidence="1">
    <location>
        <position position="410"/>
    </location>
</feature>
<comment type="caution">
    <text evidence="1">The sequence shown here is derived from an EMBL/GenBank/DDBJ whole genome shotgun (WGS) entry which is preliminary data.</text>
</comment>
<evidence type="ECO:0000313" key="1">
    <source>
        <dbReference type="EMBL" id="CAF4290651.1"/>
    </source>
</evidence>
<organism evidence="1 2">
    <name type="scientific">Adineta steineri</name>
    <dbReference type="NCBI Taxonomy" id="433720"/>
    <lineage>
        <taxon>Eukaryota</taxon>
        <taxon>Metazoa</taxon>
        <taxon>Spiralia</taxon>
        <taxon>Gnathifera</taxon>
        <taxon>Rotifera</taxon>
        <taxon>Eurotatoria</taxon>
        <taxon>Bdelloidea</taxon>
        <taxon>Adinetida</taxon>
        <taxon>Adinetidae</taxon>
        <taxon>Adineta</taxon>
    </lineage>
</organism>
<evidence type="ECO:0000313" key="2">
    <source>
        <dbReference type="Proteomes" id="UP000663868"/>
    </source>
</evidence>
<name>A0A820H5L5_9BILA</name>
<accession>A0A820H5L5</accession>
<proteinExistence type="predicted"/>
<dbReference type="Proteomes" id="UP000663868">
    <property type="component" value="Unassembled WGS sequence"/>
</dbReference>
<dbReference type="EMBL" id="CAJOBB010013446">
    <property type="protein sequence ID" value="CAF4290651.1"/>
    <property type="molecule type" value="Genomic_DNA"/>
</dbReference>
<sequence>TNKSLSLRVLKLQYPNHYLDISNYTFINSNIISLYLRISGSSSTVSVHTVLQIFRLCHRIKYLCIVLQHQSRFENNINVSNHLSPINENDLPALSQLTYFYLCICTSCDIWSISSILHCMPNLKQFNFYLFVQTTSFPFTNQYLDGHVWQQILENNVSYLSKFEFHMTVTKRRPKVDLDVVINSFNYFVTKYSNWNMIIDRWMYNTRLQDELIVLRTMNYIKGKFIAKENIPCLHCRTFETRTTEKTIDDHHSFYSDITHLKLYIQNIKSNVTWSTPLFQNITNLVVVETPVIKSSWQNKLLNIVNFQQTTNDSAQETLTYISNFVNLTNITELEFNRSRFHVNQWKHIEIIIKSCPNVTTLSINSSLLLCSKIINNLTLIPVFKQIKMIKSITEDIYFPSNFIVQFIER</sequence>
<dbReference type="AlphaFoldDB" id="A0A820H5L5"/>
<protein>
    <submittedName>
        <fullName evidence="1">Uncharacterized protein</fullName>
    </submittedName>
</protein>